<dbReference type="GO" id="GO:0043683">
    <property type="term" value="P:type IV pilus assembly"/>
    <property type="evidence" value="ECO:0007669"/>
    <property type="project" value="InterPro"/>
</dbReference>
<dbReference type="Gene3D" id="3.30.70.60">
    <property type="match status" value="1"/>
</dbReference>
<dbReference type="KEGG" id="ala:BFG52_14520"/>
<name>A0A1B2M2M7_9GAMM</name>
<evidence type="ECO:0000313" key="2">
    <source>
        <dbReference type="EMBL" id="AOA59442.1"/>
    </source>
</evidence>
<keyword evidence="1" id="KW-0812">Transmembrane</keyword>
<dbReference type="RefSeq" id="WP_067557795.1">
    <property type="nucleotide sequence ID" value="NZ_CP016895.1"/>
</dbReference>
<dbReference type="AlphaFoldDB" id="A0A1B2M2M7"/>
<keyword evidence="1" id="KW-1133">Transmembrane helix</keyword>
<dbReference type="InterPro" id="IPR007445">
    <property type="entry name" value="PilO"/>
</dbReference>
<dbReference type="Pfam" id="PF04350">
    <property type="entry name" value="PilO"/>
    <property type="match status" value="1"/>
</dbReference>
<reference evidence="2 3" key="1">
    <citation type="submission" date="2016-08" db="EMBL/GenBank/DDBJ databases">
        <authorList>
            <person name="Seilhamer J.J."/>
        </authorList>
    </citation>
    <scope>NUCLEOTIDE SEQUENCE [LARGE SCALE GENOMIC DNA]</scope>
    <source>
        <strain evidence="2 3">BRTC-1</strain>
    </source>
</reference>
<dbReference type="OrthoDB" id="9802133at2"/>
<evidence type="ECO:0008006" key="4">
    <source>
        <dbReference type="Google" id="ProtNLM"/>
    </source>
</evidence>
<dbReference type="PANTHER" id="PTHR39555">
    <property type="entry name" value="FIMBRIAL ASSEMBLY PROTEIN PILO-LIKE PROTEIN-RELATED"/>
    <property type="match status" value="1"/>
</dbReference>
<evidence type="ECO:0000256" key="1">
    <source>
        <dbReference type="SAM" id="Phobius"/>
    </source>
</evidence>
<organism evidence="2 3">
    <name type="scientific">Acinetobacter larvae</name>
    <dbReference type="NCBI Taxonomy" id="1789224"/>
    <lineage>
        <taxon>Bacteria</taxon>
        <taxon>Pseudomonadati</taxon>
        <taxon>Pseudomonadota</taxon>
        <taxon>Gammaproteobacteria</taxon>
        <taxon>Moraxellales</taxon>
        <taxon>Moraxellaceae</taxon>
        <taxon>Acinetobacter</taxon>
    </lineage>
</organism>
<protein>
    <recommendedName>
        <fullName evidence="4">Pilus assembly protein PilO</fullName>
    </recommendedName>
</protein>
<dbReference type="PANTHER" id="PTHR39555:SF1">
    <property type="entry name" value="TYPE IV PILUS INNER MEMBRANE COMPONENT PILO"/>
    <property type="match status" value="1"/>
</dbReference>
<sequence length="243" mass="28027">MKLPQIERWRRLKQASWQTFIAQFQNLQLNQFATWPLTVKLCSWLLIFLLVFAIGFVLAIQPQHRALQQARLEERQLLQQFSEQYLQLQQLQQSRQGDQALQKKIQQLSAASLSASQMPALISRLQQAAKHSKVVLQDIQIEAEQVQPYFIEQPISLTVVGDYHALALFSTQLAALDDLMVIQDFVMQNDIVQSQHPRINTQFKLLSYRYIDAEQPTKTVAEQALSAHSDGAVHRQQTTEHLQ</sequence>
<evidence type="ECO:0000313" key="3">
    <source>
        <dbReference type="Proteomes" id="UP000093391"/>
    </source>
</evidence>
<proteinExistence type="predicted"/>
<dbReference type="GO" id="GO:0043107">
    <property type="term" value="P:type IV pilus-dependent motility"/>
    <property type="evidence" value="ECO:0007669"/>
    <property type="project" value="InterPro"/>
</dbReference>
<dbReference type="Proteomes" id="UP000093391">
    <property type="component" value="Chromosome"/>
</dbReference>
<feature type="transmembrane region" description="Helical" evidence="1">
    <location>
        <begin position="37"/>
        <end position="60"/>
    </location>
</feature>
<accession>A0A1B2M2M7</accession>
<dbReference type="STRING" id="1789224.BFG52_14520"/>
<keyword evidence="3" id="KW-1185">Reference proteome</keyword>
<dbReference type="EMBL" id="CP016895">
    <property type="protein sequence ID" value="AOA59442.1"/>
    <property type="molecule type" value="Genomic_DNA"/>
</dbReference>
<dbReference type="InterPro" id="IPR014717">
    <property type="entry name" value="Transl_elong_EF1B/ribsomal_bS6"/>
</dbReference>
<gene>
    <name evidence="2" type="ORF">BFG52_14520</name>
</gene>
<keyword evidence="1" id="KW-0472">Membrane</keyword>